<dbReference type="GO" id="GO:0043138">
    <property type="term" value="F:3'-5' DNA helicase activity"/>
    <property type="evidence" value="ECO:0007669"/>
    <property type="project" value="TreeGrafter"/>
</dbReference>
<dbReference type="RefSeq" id="WP_138227267.1">
    <property type="nucleotide sequence ID" value="NZ_CP040396.1"/>
</dbReference>
<name>A0A4P8XNV9_9BACL</name>
<dbReference type="GO" id="GO:0005524">
    <property type="term" value="F:ATP binding"/>
    <property type="evidence" value="ECO:0007669"/>
    <property type="project" value="UniProtKB-KW"/>
</dbReference>
<sequence length="648" mass="69572">MDAALYAVRLAGGWRLIASLDLRVDLYWWFGSKARKITAGTSSPGLPAVSKVRSHDRGYAGAAKRLVVLSQGLPLGWATAVRDDFAEERGMDLWGSKAWGRYVRSALEHAVGAPLLEASGRGSRALADAPLFFPGDDGLRQLEALFGPREWEGLHTLALQLGGWLSGRALLAGEVEALLQEAGGGVPAGWVAAAQLGELLGRLRFYAGLAAEPAPRSPGWLRRRRARGLRCRRCGSAARGRTACAACGSAACAYCETCLAMGRSRACALLLQGAAQSAVQGTAGGSPTAALGRWGLSAAQSAAAGAALRFLAEPAVPGSAAGRFLIWAVTGAGKTEMIFPLLQSILTAGGRVLVAAPRRDVVLELAPRLAAAFAEQQVVTLYGGSPDRWKQGGITLATTHQLLRFKEAFDLVVIDEIDAFPYHNDPMLDFAAKGACKAGGKYIYLSATPPLKLQQEAAAGRLPHAKVPARFHGHPLPVPKAHRMISVHQCLARRQLPPALLRQLQASIERGAQVFLFLSRIRHIEPFLELLRRSLVKVPLDGTSSVDPERAAKVMAFRQRELRLLVTTTILERGVTVPRSDVFILDADSELFDEAALIQMAGRAGRSKEDPNGKVLFAAHTWTSSQRAACRQIRRMNVIARKGGYLKR</sequence>
<keyword evidence="6" id="KW-0378">Hydrolase</keyword>
<dbReference type="GO" id="GO:0006270">
    <property type="term" value="P:DNA replication initiation"/>
    <property type="evidence" value="ECO:0007669"/>
    <property type="project" value="TreeGrafter"/>
</dbReference>
<dbReference type="PROSITE" id="PS51194">
    <property type="entry name" value="HELICASE_CTER"/>
    <property type="match status" value="1"/>
</dbReference>
<dbReference type="Gene3D" id="3.40.50.300">
    <property type="entry name" value="P-loop containing nucleotide triphosphate hydrolases"/>
    <property type="match status" value="2"/>
</dbReference>
<dbReference type="InterPro" id="IPR014001">
    <property type="entry name" value="Helicase_ATP-bd"/>
</dbReference>
<dbReference type="EMBL" id="CP040396">
    <property type="protein sequence ID" value="QCT04576.1"/>
    <property type="molecule type" value="Genomic_DNA"/>
</dbReference>
<evidence type="ECO:0000256" key="1">
    <source>
        <dbReference type="ARBA" id="ARBA00022741"/>
    </source>
</evidence>
<dbReference type="KEGG" id="palo:E6C60_3871"/>
<dbReference type="InterPro" id="IPR001650">
    <property type="entry name" value="Helicase_C-like"/>
</dbReference>
<evidence type="ECO:0000256" key="2">
    <source>
        <dbReference type="ARBA" id="ARBA00022840"/>
    </source>
</evidence>
<dbReference type="PANTHER" id="PTHR30580:SF1">
    <property type="entry name" value="COMF OPERON PROTEIN 1"/>
    <property type="match status" value="1"/>
</dbReference>
<dbReference type="AlphaFoldDB" id="A0A4P8XNV9"/>
<keyword evidence="1" id="KW-0547">Nucleotide-binding</keyword>
<keyword evidence="2" id="KW-0067">ATP-binding</keyword>
<dbReference type="SUPFAM" id="SSF52540">
    <property type="entry name" value="P-loop containing nucleoside triphosphate hydrolases"/>
    <property type="match status" value="1"/>
</dbReference>
<dbReference type="Pfam" id="PF00271">
    <property type="entry name" value="Helicase_C"/>
    <property type="match status" value="1"/>
</dbReference>
<reference evidence="6 7" key="1">
    <citation type="submission" date="2019-05" db="EMBL/GenBank/DDBJ databases">
        <authorList>
            <person name="Chen C."/>
        </authorList>
    </citation>
    <scope>NUCLEOTIDE SEQUENCE [LARGE SCALE GENOMIC DNA]</scope>
    <source>
        <strain evidence="6 7">HB172198</strain>
    </source>
</reference>
<dbReference type="Proteomes" id="UP000300879">
    <property type="component" value="Chromosome"/>
</dbReference>
<evidence type="ECO:0000259" key="5">
    <source>
        <dbReference type="PROSITE" id="PS51194"/>
    </source>
</evidence>
<accession>A0A4P8XNV9</accession>
<dbReference type="GO" id="GO:0006302">
    <property type="term" value="P:double-strand break repair"/>
    <property type="evidence" value="ECO:0007669"/>
    <property type="project" value="TreeGrafter"/>
</dbReference>
<dbReference type="OrthoDB" id="2077914at2"/>
<gene>
    <name evidence="6" type="ORF">E6C60_3871</name>
</gene>
<feature type="domain" description="Helicase ATP-binding" evidence="4">
    <location>
        <begin position="315"/>
        <end position="467"/>
    </location>
</feature>
<dbReference type="SMART" id="SM00487">
    <property type="entry name" value="DEXDc"/>
    <property type="match status" value="1"/>
</dbReference>
<evidence type="ECO:0000256" key="3">
    <source>
        <dbReference type="ARBA" id="ARBA00023125"/>
    </source>
</evidence>
<evidence type="ECO:0000313" key="7">
    <source>
        <dbReference type="Proteomes" id="UP000300879"/>
    </source>
</evidence>
<dbReference type="PROSITE" id="PS51192">
    <property type="entry name" value="HELICASE_ATP_BIND_1"/>
    <property type="match status" value="1"/>
</dbReference>
<dbReference type="InterPro" id="IPR027417">
    <property type="entry name" value="P-loop_NTPase"/>
</dbReference>
<keyword evidence="7" id="KW-1185">Reference proteome</keyword>
<keyword evidence="3" id="KW-0238">DNA-binding</keyword>
<proteinExistence type="predicted"/>
<dbReference type="Pfam" id="PF00270">
    <property type="entry name" value="DEAD"/>
    <property type="match status" value="1"/>
</dbReference>
<protein>
    <submittedName>
        <fullName evidence="6">Helicase domain protein</fullName>
    </submittedName>
</protein>
<dbReference type="GO" id="GO:0003677">
    <property type="term" value="F:DNA binding"/>
    <property type="evidence" value="ECO:0007669"/>
    <property type="project" value="UniProtKB-KW"/>
</dbReference>
<dbReference type="GO" id="GO:0006310">
    <property type="term" value="P:DNA recombination"/>
    <property type="evidence" value="ECO:0007669"/>
    <property type="project" value="TreeGrafter"/>
</dbReference>
<evidence type="ECO:0000313" key="6">
    <source>
        <dbReference type="EMBL" id="QCT04576.1"/>
    </source>
</evidence>
<feature type="domain" description="Helicase C-terminal" evidence="5">
    <location>
        <begin position="500"/>
        <end position="648"/>
    </location>
</feature>
<evidence type="ECO:0000259" key="4">
    <source>
        <dbReference type="PROSITE" id="PS51192"/>
    </source>
</evidence>
<keyword evidence="6" id="KW-0347">Helicase</keyword>
<organism evidence="6 7">
    <name type="scientific">Paenibacillus algicola</name>
    <dbReference type="NCBI Taxonomy" id="2565926"/>
    <lineage>
        <taxon>Bacteria</taxon>
        <taxon>Bacillati</taxon>
        <taxon>Bacillota</taxon>
        <taxon>Bacilli</taxon>
        <taxon>Bacillales</taxon>
        <taxon>Paenibacillaceae</taxon>
        <taxon>Paenibacillus</taxon>
    </lineage>
</organism>
<dbReference type="SMART" id="SM00490">
    <property type="entry name" value="HELICc"/>
    <property type="match status" value="1"/>
</dbReference>
<dbReference type="PANTHER" id="PTHR30580">
    <property type="entry name" value="PRIMOSOMAL PROTEIN N"/>
    <property type="match status" value="1"/>
</dbReference>
<dbReference type="InterPro" id="IPR011545">
    <property type="entry name" value="DEAD/DEAH_box_helicase_dom"/>
</dbReference>